<organism evidence="5 6">
    <name type="scientific">Basidiobolus meristosporus CBS 931.73</name>
    <dbReference type="NCBI Taxonomy" id="1314790"/>
    <lineage>
        <taxon>Eukaryota</taxon>
        <taxon>Fungi</taxon>
        <taxon>Fungi incertae sedis</taxon>
        <taxon>Zoopagomycota</taxon>
        <taxon>Entomophthoromycotina</taxon>
        <taxon>Basidiobolomycetes</taxon>
        <taxon>Basidiobolales</taxon>
        <taxon>Basidiobolaceae</taxon>
        <taxon>Basidiobolus</taxon>
    </lineage>
</organism>
<reference evidence="5 6" key="1">
    <citation type="submission" date="2016-07" db="EMBL/GenBank/DDBJ databases">
        <title>Pervasive Adenine N6-methylation of Active Genes in Fungi.</title>
        <authorList>
            <consortium name="DOE Joint Genome Institute"/>
            <person name="Mondo S.J."/>
            <person name="Dannebaum R.O."/>
            <person name="Kuo R.C."/>
            <person name="Labutti K."/>
            <person name="Haridas S."/>
            <person name="Kuo A."/>
            <person name="Salamov A."/>
            <person name="Ahrendt S.R."/>
            <person name="Lipzen A."/>
            <person name="Sullivan W."/>
            <person name="Andreopoulos W.B."/>
            <person name="Clum A."/>
            <person name="Lindquist E."/>
            <person name="Daum C."/>
            <person name="Ramamoorthy G.K."/>
            <person name="Gryganskyi A."/>
            <person name="Culley D."/>
            <person name="Magnuson J.K."/>
            <person name="James T.Y."/>
            <person name="O'Malley M.A."/>
            <person name="Stajich J.E."/>
            <person name="Spatafora J.W."/>
            <person name="Visel A."/>
            <person name="Grigoriev I.V."/>
        </authorList>
    </citation>
    <scope>NUCLEOTIDE SEQUENCE [LARGE SCALE GENOMIC DNA]</scope>
    <source>
        <strain evidence="5 6">CBS 931.73</strain>
    </source>
</reference>
<dbReference type="AlphaFoldDB" id="A0A1Y1YXS5"/>
<evidence type="ECO:0000313" key="5">
    <source>
        <dbReference type="EMBL" id="ORY02507.1"/>
    </source>
</evidence>
<gene>
    <name evidence="5" type="ORF">K493DRAFT_82144</name>
</gene>
<comment type="similarity">
    <text evidence="1">Belongs to the methyltransferase superfamily.</text>
</comment>
<proteinExistence type="inferred from homology"/>
<dbReference type="STRING" id="1314790.A0A1Y1YXS5"/>
<feature type="domain" description="Methyltransferase type 11" evidence="4">
    <location>
        <begin position="41"/>
        <end position="129"/>
    </location>
</feature>
<dbReference type="CDD" id="cd02440">
    <property type="entry name" value="AdoMet_MTases"/>
    <property type="match status" value="1"/>
</dbReference>
<dbReference type="InterPro" id="IPR051052">
    <property type="entry name" value="Diverse_substrate_MTase"/>
</dbReference>
<dbReference type="Pfam" id="PF08241">
    <property type="entry name" value="Methyltransf_11"/>
    <property type="match status" value="1"/>
</dbReference>
<evidence type="ECO:0000256" key="1">
    <source>
        <dbReference type="ARBA" id="ARBA00008361"/>
    </source>
</evidence>
<keyword evidence="3 5" id="KW-0808">Transferase</keyword>
<keyword evidence="2 5" id="KW-0489">Methyltransferase</keyword>
<accession>A0A1Y1YXS5</accession>
<dbReference type="PANTHER" id="PTHR44942:SF4">
    <property type="entry name" value="METHYLTRANSFERASE TYPE 11 DOMAIN-CONTAINING PROTEIN"/>
    <property type="match status" value="1"/>
</dbReference>
<dbReference type="EMBL" id="MCFE01000056">
    <property type="protein sequence ID" value="ORY02507.1"/>
    <property type="molecule type" value="Genomic_DNA"/>
</dbReference>
<keyword evidence="6" id="KW-1185">Reference proteome</keyword>
<dbReference type="PANTHER" id="PTHR44942">
    <property type="entry name" value="METHYLTRANSF_11 DOMAIN-CONTAINING PROTEIN"/>
    <property type="match status" value="1"/>
</dbReference>
<dbReference type="Proteomes" id="UP000193498">
    <property type="component" value="Unassembled WGS sequence"/>
</dbReference>
<evidence type="ECO:0000256" key="3">
    <source>
        <dbReference type="ARBA" id="ARBA00022679"/>
    </source>
</evidence>
<dbReference type="OrthoDB" id="10027013at2759"/>
<dbReference type="SUPFAM" id="SSF53335">
    <property type="entry name" value="S-adenosyl-L-methionine-dependent methyltransferases"/>
    <property type="match status" value="1"/>
</dbReference>
<sequence>MSNFSSTAYNSKAYSQFRPSYTEELFQTIYRFHQGGYGKALDVATGTGQVTKGLANKFDQVHGIDISESQIAEAYKADNITYSVGIAEELPFEDASFDLITVAEAAHWFNTERFFKEVKRVLKPNGTLAVWGYSLCTIEGGSDKVRDVVRELGFSPSKLGSSWGASALEILEKFYTDSGWEKFPQEFKHVVRYESPKQQESALEIPEGKMFVEMRSMEVWRFREYLKTWSSYKRYKETNPTGDLADECVEFIIQHYNPGSPLKEEDVLPLSWPQILLLASNRE</sequence>
<evidence type="ECO:0000259" key="4">
    <source>
        <dbReference type="Pfam" id="PF08241"/>
    </source>
</evidence>
<evidence type="ECO:0000256" key="2">
    <source>
        <dbReference type="ARBA" id="ARBA00022603"/>
    </source>
</evidence>
<evidence type="ECO:0000313" key="6">
    <source>
        <dbReference type="Proteomes" id="UP000193498"/>
    </source>
</evidence>
<dbReference type="InterPro" id="IPR013216">
    <property type="entry name" value="Methyltransf_11"/>
</dbReference>
<dbReference type="Gene3D" id="3.40.50.150">
    <property type="entry name" value="Vaccinia Virus protein VP39"/>
    <property type="match status" value="1"/>
</dbReference>
<dbReference type="InParanoid" id="A0A1Y1YXS5"/>
<name>A0A1Y1YXS5_9FUNG</name>
<protein>
    <submittedName>
        <fullName evidence="5">S-adenosyl-L-methionine-dependent methyltransferase</fullName>
    </submittedName>
</protein>
<comment type="caution">
    <text evidence="5">The sequence shown here is derived from an EMBL/GenBank/DDBJ whole genome shotgun (WGS) entry which is preliminary data.</text>
</comment>
<dbReference type="GO" id="GO:0008757">
    <property type="term" value="F:S-adenosylmethionine-dependent methyltransferase activity"/>
    <property type="evidence" value="ECO:0007669"/>
    <property type="project" value="InterPro"/>
</dbReference>
<dbReference type="GO" id="GO:0032259">
    <property type="term" value="P:methylation"/>
    <property type="evidence" value="ECO:0007669"/>
    <property type="project" value="UniProtKB-KW"/>
</dbReference>
<dbReference type="InterPro" id="IPR029063">
    <property type="entry name" value="SAM-dependent_MTases_sf"/>
</dbReference>